<evidence type="ECO:0000256" key="2">
    <source>
        <dbReference type="ARBA" id="ARBA00009077"/>
    </source>
</evidence>
<comment type="similarity">
    <text evidence="2 5">Belongs to the trans-sulfuration enzymes family.</text>
</comment>
<evidence type="ECO:0000256" key="3">
    <source>
        <dbReference type="ARBA" id="ARBA00022679"/>
    </source>
</evidence>
<keyword evidence="4 5" id="KW-0663">Pyridoxal phosphate</keyword>
<dbReference type="PIRSF" id="PIRSF001434">
    <property type="entry name" value="CGS"/>
    <property type="match status" value="1"/>
</dbReference>
<keyword evidence="7" id="KW-1185">Reference proteome</keyword>
<dbReference type="InterPro" id="IPR015422">
    <property type="entry name" value="PyrdxlP-dep_Trfase_small"/>
</dbReference>
<evidence type="ECO:0000256" key="5">
    <source>
        <dbReference type="RuleBase" id="RU362118"/>
    </source>
</evidence>
<name>A0ABW8TD67_9CLOT</name>
<evidence type="ECO:0000256" key="4">
    <source>
        <dbReference type="ARBA" id="ARBA00022898"/>
    </source>
</evidence>
<reference evidence="6 7" key="1">
    <citation type="submission" date="2024-11" db="EMBL/GenBank/DDBJ databases">
        <authorList>
            <person name="Heng Y.C."/>
            <person name="Lim A.C.H."/>
            <person name="Lee J.K.Y."/>
            <person name="Kittelmann S."/>
        </authorList>
    </citation>
    <scope>NUCLEOTIDE SEQUENCE [LARGE SCALE GENOMIC DNA]</scope>
    <source>
        <strain evidence="6 7">WILCCON 0114</strain>
    </source>
</reference>
<gene>
    <name evidence="6" type="ORF">ACJDT4_08395</name>
</gene>
<dbReference type="CDD" id="cd00614">
    <property type="entry name" value="CGS_like"/>
    <property type="match status" value="1"/>
</dbReference>
<dbReference type="Gene3D" id="3.40.640.10">
    <property type="entry name" value="Type I PLP-dependent aspartate aminotransferase-like (Major domain)"/>
    <property type="match status" value="1"/>
</dbReference>
<dbReference type="InterPro" id="IPR015424">
    <property type="entry name" value="PyrdxlP-dep_Trfase"/>
</dbReference>
<dbReference type="PANTHER" id="PTHR43797:SF2">
    <property type="entry name" value="HOMOCYSTEINE_CYSTEINE SYNTHASE"/>
    <property type="match status" value="1"/>
</dbReference>
<evidence type="ECO:0000313" key="6">
    <source>
        <dbReference type="EMBL" id="MFL0250443.1"/>
    </source>
</evidence>
<dbReference type="InterPro" id="IPR000277">
    <property type="entry name" value="Cys/Met-Metab_PyrdxlP-dep_enz"/>
</dbReference>
<organism evidence="6 7">
    <name type="scientific">Clostridium neuense</name>
    <dbReference type="NCBI Taxonomy" id="1728934"/>
    <lineage>
        <taxon>Bacteria</taxon>
        <taxon>Bacillati</taxon>
        <taxon>Bacillota</taxon>
        <taxon>Clostridia</taxon>
        <taxon>Eubacteriales</taxon>
        <taxon>Clostridiaceae</taxon>
        <taxon>Clostridium</taxon>
    </lineage>
</organism>
<evidence type="ECO:0000313" key="7">
    <source>
        <dbReference type="Proteomes" id="UP001623592"/>
    </source>
</evidence>
<dbReference type="Gene3D" id="3.90.1150.10">
    <property type="entry name" value="Aspartate Aminotransferase, domain 1"/>
    <property type="match status" value="1"/>
</dbReference>
<comment type="caution">
    <text evidence="6">The sequence shown here is derived from an EMBL/GenBank/DDBJ whole genome shotgun (WGS) entry which is preliminary data.</text>
</comment>
<evidence type="ECO:0000256" key="1">
    <source>
        <dbReference type="ARBA" id="ARBA00001933"/>
    </source>
</evidence>
<dbReference type="Pfam" id="PF01053">
    <property type="entry name" value="Cys_Met_Meta_PP"/>
    <property type="match status" value="1"/>
</dbReference>
<dbReference type="SUPFAM" id="SSF53383">
    <property type="entry name" value="PLP-dependent transferases"/>
    <property type="match status" value="1"/>
</dbReference>
<dbReference type="InterPro" id="IPR006235">
    <property type="entry name" value="OAc-hSer/O-AcSer_sulfhydrylase"/>
</dbReference>
<proteinExistence type="inferred from homology"/>
<sequence>MPVLNYEFDTLKVRGGYNPKEHNNAVSVPIYATTSFEFRGTERAKKLIGFTEFGYVYSRVGNPTVGVLEQRIASLHDAAAAIAVGSGMAAITYALLNVAEKGGRILATSELYGGTVDGFKKVFPNYGIKIDIVNNSKDPEQFRKAIKADTKAIYVESISNPNAILVDIEAIANIAHENGIPLIVDNTLATPYLLNPIKYGADIVIYSATKALSGHGNVIAGLIVESGKFNFKSDKFPQFLETYHILRDSSGNPRSFVDVFPEFPFTARVRSNYLAYYGATLGAFDAYLVLLGIETLSERVKKQVSNAEKIVKYLETKKEVAWVKYPTAKESPYKKLKDKYLPKGAGSTFSFGIDGTLEQIDKFIDSLKIFSYQANIGDARSLIVNPPKTTHSELTPEEQKLAGIPPETIRLSLGLEDENDLIEDLEQAFRKVFL</sequence>
<dbReference type="Proteomes" id="UP001623592">
    <property type="component" value="Unassembled WGS sequence"/>
</dbReference>
<keyword evidence="3" id="KW-0808">Transferase</keyword>
<comment type="cofactor">
    <cofactor evidence="1 5">
        <name>pyridoxal 5'-phosphate</name>
        <dbReference type="ChEBI" id="CHEBI:597326"/>
    </cofactor>
</comment>
<accession>A0ABW8TD67</accession>
<dbReference type="RefSeq" id="WP_406787113.1">
    <property type="nucleotide sequence ID" value="NZ_JBJIAA010000006.1"/>
</dbReference>
<dbReference type="EMBL" id="JBJIAA010000006">
    <property type="protein sequence ID" value="MFL0250443.1"/>
    <property type="molecule type" value="Genomic_DNA"/>
</dbReference>
<protein>
    <submittedName>
        <fullName evidence="6">O-acetylhomoserine aminocarboxypropyltransferase/cysteine synthase family protein</fullName>
    </submittedName>
</protein>
<dbReference type="PANTHER" id="PTHR43797">
    <property type="entry name" value="HOMOCYSTEINE/CYSTEINE SYNTHASE"/>
    <property type="match status" value="1"/>
</dbReference>
<dbReference type="InterPro" id="IPR015421">
    <property type="entry name" value="PyrdxlP-dep_Trfase_major"/>
</dbReference>